<dbReference type="InterPro" id="IPR001387">
    <property type="entry name" value="Cro/C1-type_HTH"/>
</dbReference>
<dbReference type="PROSITE" id="PS50943">
    <property type="entry name" value="HTH_CROC1"/>
    <property type="match status" value="1"/>
</dbReference>
<sequence length="109" mass="12473">MNDMVSIPREEYERLREAAEDLEDILAYDRAKDRHEESVPHEFVTRIIDGEHPVRVFRDWRGMSAADLSRTSGVNRVQIHEIETGKKNGSVQTLKKIAEALGVTVDDLI</sequence>
<gene>
    <name evidence="2" type="ORF">BYZ73_19330</name>
</gene>
<dbReference type="InterPro" id="IPR010982">
    <property type="entry name" value="Lambda_DNA-bd_dom_sf"/>
</dbReference>
<dbReference type="Pfam" id="PF01381">
    <property type="entry name" value="HTH_3"/>
    <property type="match status" value="1"/>
</dbReference>
<name>A0ABX9DCZ4_9RHOB</name>
<feature type="domain" description="HTH cro/C1-type" evidence="1">
    <location>
        <begin position="54"/>
        <end position="108"/>
    </location>
</feature>
<keyword evidence="3" id="KW-1185">Reference proteome</keyword>
<dbReference type="SUPFAM" id="SSF47413">
    <property type="entry name" value="lambda repressor-like DNA-binding domains"/>
    <property type="match status" value="1"/>
</dbReference>
<dbReference type="RefSeq" id="WP_112317325.1">
    <property type="nucleotide sequence ID" value="NZ_MUAV01000036.1"/>
</dbReference>
<organism evidence="2 3">
    <name type="scientific">Rhodovulum viride</name>
    <dbReference type="NCBI Taxonomy" id="1231134"/>
    <lineage>
        <taxon>Bacteria</taxon>
        <taxon>Pseudomonadati</taxon>
        <taxon>Pseudomonadota</taxon>
        <taxon>Alphaproteobacteria</taxon>
        <taxon>Rhodobacterales</taxon>
        <taxon>Paracoccaceae</taxon>
        <taxon>Rhodovulum</taxon>
    </lineage>
</organism>
<accession>A0ABX9DCZ4</accession>
<dbReference type="SMART" id="SM00530">
    <property type="entry name" value="HTH_XRE"/>
    <property type="match status" value="1"/>
</dbReference>
<evidence type="ECO:0000313" key="3">
    <source>
        <dbReference type="Proteomes" id="UP000248659"/>
    </source>
</evidence>
<dbReference type="Proteomes" id="UP000248659">
    <property type="component" value="Unassembled WGS sequence"/>
</dbReference>
<proteinExistence type="predicted"/>
<comment type="caution">
    <text evidence="2">The sequence shown here is derived from an EMBL/GenBank/DDBJ whole genome shotgun (WGS) entry which is preliminary data.</text>
</comment>
<evidence type="ECO:0000259" key="1">
    <source>
        <dbReference type="PROSITE" id="PS50943"/>
    </source>
</evidence>
<protein>
    <submittedName>
        <fullName evidence="2">Transcriptional regulator</fullName>
    </submittedName>
</protein>
<reference evidence="2 3" key="1">
    <citation type="submission" date="2017-01" db="EMBL/GenBank/DDBJ databases">
        <title>Genome sequence of Rhodovulum viride JA756.</title>
        <authorList>
            <person name="Lakshmi K.V."/>
            <person name="Tushar L.D."/>
            <person name="Sasikala C."/>
            <person name="Venkataramana C."/>
        </authorList>
    </citation>
    <scope>NUCLEOTIDE SEQUENCE [LARGE SCALE GENOMIC DNA]</scope>
    <source>
        <strain evidence="2 3">JA756</strain>
    </source>
</reference>
<dbReference type="CDD" id="cd00093">
    <property type="entry name" value="HTH_XRE"/>
    <property type="match status" value="1"/>
</dbReference>
<dbReference type="EMBL" id="MUAV01000036">
    <property type="protein sequence ID" value="RAP39674.1"/>
    <property type="molecule type" value="Genomic_DNA"/>
</dbReference>
<evidence type="ECO:0000313" key="2">
    <source>
        <dbReference type="EMBL" id="RAP39674.1"/>
    </source>
</evidence>
<dbReference type="Gene3D" id="1.10.260.40">
    <property type="entry name" value="lambda repressor-like DNA-binding domains"/>
    <property type="match status" value="1"/>
</dbReference>